<dbReference type="InterPro" id="IPR027417">
    <property type="entry name" value="P-loop_NTPase"/>
</dbReference>
<keyword evidence="7" id="KW-1185">Reference proteome</keyword>
<protein>
    <submittedName>
        <fullName evidence="6">ATP-binding cassette domain-containing protein</fullName>
    </submittedName>
</protein>
<dbReference type="GO" id="GO:0016020">
    <property type="term" value="C:membrane"/>
    <property type="evidence" value="ECO:0007669"/>
    <property type="project" value="InterPro"/>
</dbReference>
<dbReference type="PANTHER" id="PTHR43158">
    <property type="entry name" value="SKFA PEPTIDE EXPORT ATP-BINDING PROTEIN SKFE"/>
    <property type="match status" value="1"/>
</dbReference>
<evidence type="ECO:0000256" key="4">
    <source>
        <dbReference type="SAM" id="MobiDB-lite"/>
    </source>
</evidence>
<dbReference type="KEGG" id="fsl:EJO69_04615"/>
<dbReference type="CDD" id="cd03225">
    <property type="entry name" value="ABC_cobalt_CbiO_domain1"/>
    <property type="match status" value="1"/>
</dbReference>
<dbReference type="AlphaFoldDB" id="A0A3Q8WUW8"/>
<gene>
    <name evidence="6" type="ORF">EJO69_04615</name>
</gene>
<dbReference type="PROSITE" id="PS50893">
    <property type="entry name" value="ABC_TRANSPORTER_2"/>
    <property type="match status" value="1"/>
</dbReference>
<keyword evidence="2" id="KW-0547">Nucleotide-binding</keyword>
<dbReference type="SMART" id="SM00382">
    <property type="entry name" value="AAA"/>
    <property type="match status" value="1"/>
</dbReference>
<dbReference type="InterPro" id="IPR003439">
    <property type="entry name" value="ABC_transporter-like_ATP-bd"/>
</dbReference>
<evidence type="ECO:0000259" key="5">
    <source>
        <dbReference type="PROSITE" id="PS50893"/>
    </source>
</evidence>
<accession>A0A3Q8WUW8</accession>
<dbReference type="GO" id="GO:0005524">
    <property type="term" value="F:ATP binding"/>
    <property type="evidence" value="ECO:0007669"/>
    <property type="project" value="UniProtKB-KW"/>
</dbReference>
<dbReference type="Proteomes" id="UP000270021">
    <property type="component" value="Chromosome"/>
</dbReference>
<evidence type="ECO:0000256" key="3">
    <source>
        <dbReference type="ARBA" id="ARBA00022840"/>
    </source>
</evidence>
<dbReference type="EMBL" id="CP034438">
    <property type="protein sequence ID" value="AZN29666.1"/>
    <property type="molecule type" value="Genomic_DNA"/>
</dbReference>
<dbReference type="InterPro" id="IPR015856">
    <property type="entry name" value="ABC_transpr_CbiO/EcfA_su"/>
</dbReference>
<feature type="compositionally biased region" description="Low complexity" evidence="4">
    <location>
        <begin position="254"/>
        <end position="273"/>
    </location>
</feature>
<sequence length="287" mass="30622">MPGSILMLDSVTYRRNGVDILRGIDLTVGEGEHWVMLGENGSGKSTALALCGARAHPTSGTVDILGMRVGRVDLSHLRTFIGHVDPRHPLRGAPTALDVVLTGLTGTIEAPMRWSPSDEAIDRARTMLADMGMASRIGARWPTLSQGERGRTLIARALISSPRLLLLDEPTTGLDLAAREQLLDTMDALTVTSLLVTHHVEEIPSTTTHAALLRDGRVSASGRIGTVLTDTNLTAAFDYPIRLVRDEGRWGARRATAQRGRTAFSETGPQLPQGGLGCPGPTSPTTS</sequence>
<dbReference type="OrthoDB" id="9789994at2"/>
<dbReference type="Pfam" id="PF00005">
    <property type="entry name" value="ABC_tran"/>
    <property type="match status" value="1"/>
</dbReference>
<dbReference type="SUPFAM" id="SSF52540">
    <property type="entry name" value="P-loop containing nucleoside triphosphate hydrolases"/>
    <property type="match status" value="1"/>
</dbReference>
<keyword evidence="1" id="KW-0813">Transport</keyword>
<proteinExistence type="predicted"/>
<organism evidence="6 7">
    <name type="scientific">Flaviflexus salsibiostraticola</name>
    <dbReference type="NCBI Taxonomy" id="1282737"/>
    <lineage>
        <taxon>Bacteria</taxon>
        <taxon>Bacillati</taxon>
        <taxon>Actinomycetota</taxon>
        <taxon>Actinomycetes</taxon>
        <taxon>Actinomycetales</taxon>
        <taxon>Actinomycetaceae</taxon>
        <taxon>Flaviflexus</taxon>
    </lineage>
</organism>
<evidence type="ECO:0000313" key="6">
    <source>
        <dbReference type="EMBL" id="AZN29666.1"/>
    </source>
</evidence>
<keyword evidence="3 6" id="KW-0067">ATP-binding</keyword>
<dbReference type="RefSeq" id="WP_126039739.1">
    <property type="nucleotide sequence ID" value="NZ_CP034438.1"/>
</dbReference>
<dbReference type="GO" id="GO:0016887">
    <property type="term" value="F:ATP hydrolysis activity"/>
    <property type="evidence" value="ECO:0007669"/>
    <property type="project" value="InterPro"/>
</dbReference>
<evidence type="ECO:0000313" key="7">
    <source>
        <dbReference type="Proteomes" id="UP000270021"/>
    </source>
</evidence>
<dbReference type="PANTHER" id="PTHR43158:SF2">
    <property type="entry name" value="SKFA PEPTIDE EXPORT ATP-BINDING PROTEIN SKFE"/>
    <property type="match status" value="1"/>
</dbReference>
<feature type="region of interest" description="Disordered" evidence="4">
    <location>
        <begin position="254"/>
        <end position="287"/>
    </location>
</feature>
<name>A0A3Q8WUW8_9ACTO</name>
<evidence type="ECO:0000256" key="1">
    <source>
        <dbReference type="ARBA" id="ARBA00022448"/>
    </source>
</evidence>
<dbReference type="InterPro" id="IPR003593">
    <property type="entry name" value="AAA+_ATPase"/>
</dbReference>
<dbReference type="Gene3D" id="3.40.50.300">
    <property type="entry name" value="P-loop containing nucleotide triphosphate hydrolases"/>
    <property type="match status" value="1"/>
</dbReference>
<dbReference type="GO" id="GO:0022857">
    <property type="term" value="F:transmembrane transporter activity"/>
    <property type="evidence" value="ECO:0007669"/>
    <property type="project" value="UniProtKB-ARBA"/>
</dbReference>
<feature type="domain" description="ABC transporter" evidence="5">
    <location>
        <begin position="6"/>
        <end position="240"/>
    </location>
</feature>
<reference evidence="6 7" key="1">
    <citation type="submission" date="2018-12" db="EMBL/GenBank/DDBJ databases">
        <title>Complete genome sequence of Flaviflexus salsibiostraticola KCTC 33148.</title>
        <authorList>
            <person name="Bae J.-W."/>
        </authorList>
    </citation>
    <scope>NUCLEOTIDE SEQUENCE [LARGE SCALE GENOMIC DNA]</scope>
    <source>
        <strain evidence="6 7">KCTC 33148</strain>
    </source>
</reference>
<evidence type="ECO:0000256" key="2">
    <source>
        <dbReference type="ARBA" id="ARBA00022741"/>
    </source>
</evidence>